<evidence type="ECO:0000256" key="5">
    <source>
        <dbReference type="ARBA" id="ARBA00023163"/>
    </source>
</evidence>
<dbReference type="InterPro" id="IPR039425">
    <property type="entry name" value="RNA_pol_sigma-70-like"/>
</dbReference>
<dbReference type="InterPro" id="IPR036388">
    <property type="entry name" value="WH-like_DNA-bd_sf"/>
</dbReference>
<reference evidence="8" key="1">
    <citation type="submission" date="2020-04" db="EMBL/GenBank/DDBJ databases">
        <authorList>
            <person name="Zhang T."/>
        </authorList>
    </citation>
    <scope>NUCLEOTIDE SEQUENCE</scope>
    <source>
        <strain evidence="8">HKST-UBA10</strain>
    </source>
</reference>
<dbReference type="SUPFAM" id="SSF88946">
    <property type="entry name" value="Sigma2 domain of RNA polymerase sigma factors"/>
    <property type="match status" value="1"/>
</dbReference>
<sequence length="180" mass="20869">MKLTTCTDSELIHYATNRNLKKGMEEVYRRTVDDVYRFVYSRCGSKEISEDIVSETYVTLFNILDRFDGNSKLKTFVIGIALNKIKQYSINYSSLSFDENLIITEDFDEEEIEVINKNLQEILGELPNKYSQILEMLFLDSMSTADVALKLETTESNVRKMKSRALAMAKEISVKYQNHE</sequence>
<dbReference type="InterPro" id="IPR014284">
    <property type="entry name" value="RNA_pol_sigma-70_dom"/>
</dbReference>
<keyword evidence="5" id="KW-0804">Transcription</keyword>
<keyword evidence="3" id="KW-0731">Sigma factor</keyword>
<feature type="domain" description="RNA polymerase sigma-70 region 2" evidence="6">
    <location>
        <begin position="28"/>
        <end position="88"/>
    </location>
</feature>
<name>A0A955L4N2_9BACT</name>
<evidence type="ECO:0000259" key="7">
    <source>
        <dbReference type="Pfam" id="PF08281"/>
    </source>
</evidence>
<reference evidence="8" key="2">
    <citation type="journal article" date="2021" name="Microbiome">
        <title>Successional dynamics and alternative stable states in a saline activated sludge microbial community over 9 years.</title>
        <authorList>
            <person name="Wang Y."/>
            <person name="Ye J."/>
            <person name="Ju F."/>
            <person name="Liu L."/>
            <person name="Boyd J.A."/>
            <person name="Deng Y."/>
            <person name="Parks D.H."/>
            <person name="Jiang X."/>
            <person name="Yin X."/>
            <person name="Woodcroft B.J."/>
            <person name="Tyson G.W."/>
            <person name="Hugenholtz P."/>
            <person name="Polz M.F."/>
            <person name="Zhang T."/>
        </authorList>
    </citation>
    <scope>NUCLEOTIDE SEQUENCE</scope>
    <source>
        <strain evidence="8">HKST-UBA10</strain>
    </source>
</reference>
<dbReference type="Pfam" id="PF04542">
    <property type="entry name" value="Sigma70_r2"/>
    <property type="match status" value="1"/>
</dbReference>
<keyword evidence="2" id="KW-0805">Transcription regulation</keyword>
<dbReference type="SUPFAM" id="SSF88659">
    <property type="entry name" value="Sigma3 and sigma4 domains of RNA polymerase sigma factors"/>
    <property type="match status" value="1"/>
</dbReference>
<dbReference type="Proteomes" id="UP000782843">
    <property type="component" value="Unassembled WGS sequence"/>
</dbReference>
<evidence type="ECO:0000259" key="6">
    <source>
        <dbReference type="Pfam" id="PF04542"/>
    </source>
</evidence>
<evidence type="ECO:0000313" key="8">
    <source>
        <dbReference type="EMBL" id="MCA9382606.1"/>
    </source>
</evidence>
<dbReference type="Gene3D" id="1.10.10.10">
    <property type="entry name" value="Winged helix-like DNA-binding domain superfamily/Winged helix DNA-binding domain"/>
    <property type="match status" value="1"/>
</dbReference>
<proteinExistence type="inferred from homology"/>
<dbReference type="Pfam" id="PF08281">
    <property type="entry name" value="Sigma70_r4_2"/>
    <property type="match status" value="1"/>
</dbReference>
<dbReference type="AlphaFoldDB" id="A0A955L4N2"/>
<keyword evidence="4" id="KW-0238">DNA-binding</keyword>
<organism evidence="8 9">
    <name type="scientific">Candidatus Dojkabacteria bacterium</name>
    <dbReference type="NCBI Taxonomy" id="2099670"/>
    <lineage>
        <taxon>Bacteria</taxon>
        <taxon>Candidatus Dojkabacteria</taxon>
    </lineage>
</organism>
<evidence type="ECO:0000256" key="2">
    <source>
        <dbReference type="ARBA" id="ARBA00023015"/>
    </source>
</evidence>
<evidence type="ECO:0000256" key="3">
    <source>
        <dbReference type="ARBA" id="ARBA00023082"/>
    </source>
</evidence>
<dbReference type="GO" id="GO:0003677">
    <property type="term" value="F:DNA binding"/>
    <property type="evidence" value="ECO:0007669"/>
    <property type="project" value="UniProtKB-KW"/>
</dbReference>
<dbReference type="InterPro" id="IPR007627">
    <property type="entry name" value="RNA_pol_sigma70_r2"/>
</dbReference>
<evidence type="ECO:0000313" key="9">
    <source>
        <dbReference type="Proteomes" id="UP000782843"/>
    </source>
</evidence>
<dbReference type="PANTHER" id="PTHR43133">
    <property type="entry name" value="RNA POLYMERASE ECF-TYPE SIGMA FACTO"/>
    <property type="match status" value="1"/>
</dbReference>
<dbReference type="InterPro" id="IPR013324">
    <property type="entry name" value="RNA_pol_sigma_r3/r4-like"/>
</dbReference>
<dbReference type="NCBIfam" id="TIGR02937">
    <property type="entry name" value="sigma70-ECF"/>
    <property type="match status" value="1"/>
</dbReference>
<evidence type="ECO:0000256" key="4">
    <source>
        <dbReference type="ARBA" id="ARBA00023125"/>
    </source>
</evidence>
<gene>
    <name evidence="8" type="ORF">KC660_04340</name>
</gene>
<protein>
    <submittedName>
        <fullName evidence="8">Sigma-70 family RNA polymerase sigma factor</fullName>
    </submittedName>
</protein>
<dbReference type="InterPro" id="IPR013249">
    <property type="entry name" value="RNA_pol_sigma70_r4_t2"/>
</dbReference>
<accession>A0A955L4N2</accession>
<dbReference type="GO" id="GO:0006352">
    <property type="term" value="P:DNA-templated transcription initiation"/>
    <property type="evidence" value="ECO:0007669"/>
    <property type="project" value="InterPro"/>
</dbReference>
<dbReference type="InterPro" id="IPR013325">
    <property type="entry name" value="RNA_pol_sigma_r2"/>
</dbReference>
<dbReference type="PANTHER" id="PTHR43133:SF8">
    <property type="entry name" value="RNA POLYMERASE SIGMA FACTOR HI_1459-RELATED"/>
    <property type="match status" value="1"/>
</dbReference>
<comment type="caution">
    <text evidence="8">The sequence shown here is derived from an EMBL/GenBank/DDBJ whole genome shotgun (WGS) entry which is preliminary data.</text>
</comment>
<dbReference type="GO" id="GO:0016987">
    <property type="term" value="F:sigma factor activity"/>
    <property type="evidence" value="ECO:0007669"/>
    <property type="project" value="UniProtKB-KW"/>
</dbReference>
<feature type="domain" description="RNA polymerase sigma factor 70 region 4 type 2" evidence="7">
    <location>
        <begin position="118"/>
        <end position="167"/>
    </location>
</feature>
<dbReference type="EMBL" id="JAGQLG010000180">
    <property type="protein sequence ID" value="MCA9382606.1"/>
    <property type="molecule type" value="Genomic_DNA"/>
</dbReference>
<dbReference type="Gene3D" id="1.10.1740.10">
    <property type="match status" value="1"/>
</dbReference>
<evidence type="ECO:0000256" key="1">
    <source>
        <dbReference type="ARBA" id="ARBA00010641"/>
    </source>
</evidence>
<comment type="similarity">
    <text evidence="1">Belongs to the sigma-70 factor family. ECF subfamily.</text>
</comment>